<dbReference type="HAMAP" id="MF_01398">
    <property type="entry name" value="ATP_synth_b_bprime"/>
    <property type="match status" value="1"/>
</dbReference>
<dbReference type="PANTHER" id="PTHR34264:SF3">
    <property type="entry name" value="ATP SYNTHASE SUBUNIT B, CHLOROPLASTIC"/>
    <property type="match status" value="1"/>
</dbReference>
<sequence length="186" mass="20849">MENFNQIFTLLAENEGIGLNLDILETGVLNIAALVGILIYTGKDFLGSILQERKSTIVKSVQDAEDRLNEANRRLSEAQKQLSQAHVVISEIRNETITAKTNLLKSDATIAKKELTTRFSRAIATFRSQERLIFLEVKQQIISLVLQRSAMQAKQTFASNDRGPLFLTEILNENAIFSEKLKGDLL</sequence>
<keyword evidence="4 11" id="KW-0812">Transmembrane</keyword>
<gene>
    <name evidence="11 14" type="primary">atpF</name>
</gene>
<keyword evidence="11" id="KW-0793">Thylakoid</keyword>
<keyword evidence="2 11" id="KW-0813">Transport</keyword>
<organism evidence="14">
    <name type="scientific">Thalassiosira weissflogii</name>
    <name type="common">Marine diatom</name>
    <dbReference type="NCBI Taxonomy" id="1577725"/>
    <lineage>
        <taxon>Eukaryota</taxon>
        <taxon>Sar</taxon>
        <taxon>Stramenopiles</taxon>
        <taxon>Ochrophyta</taxon>
        <taxon>Bacillariophyta</taxon>
        <taxon>Coscinodiscophyceae</taxon>
        <taxon>Thalassiosirophycidae</taxon>
        <taxon>Thalassiosirales</taxon>
        <taxon>Thalassiosiraceae</taxon>
        <taxon>Conticribra</taxon>
    </lineage>
</organism>
<keyword evidence="5 11" id="KW-0375">Hydrogen ion transport</keyword>
<evidence type="ECO:0000313" key="14">
    <source>
        <dbReference type="EMBL" id="AIR76094.1"/>
    </source>
</evidence>
<dbReference type="AlphaFoldDB" id="A0A089X914"/>
<dbReference type="CDD" id="cd06503">
    <property type="entry name" value="ATP-synt_Fo_b"/>
    <property type="match status" value="1"/>
</dbReference>
<accession>A0A089X914</accession>
<keyword evidence="9 11" id="KW-0066">ATP synthesis</keyword>
<dbReference type="GO" id="GO:0046933">
    <property type="term" value="F:proton-transporting ATP synthase activity, rotational mechanism"/>
    <property type="evidence" value="ECO:0007669"/>
    <property type="project" value="UniProtKB-UniRule"/>
</dbReference>
<dbReference type="EMBL" id="KJ958485">
    <property type="protein sequence ID" value="AIR76094.1"/>
    <property type="molecule type" value="Genomic_DNA"/>
</dbReference>
<evidence type="ECO:0000256" key="4">
    <source>
        <dbReference type="ARBA" id="ARBA00022692"/>
    </source>
</evidence>
<keyword evidence="7 11" id="KW-0406">Ion transport</keyword>
<keyword evidence="13" id="KW-0175">Coiled coil</keyword>
<evidence type="ECO:0000256" key="8">
    <source>
        <dbReference type="ARBA" id="ARBA00023136"/>
    </source>
</evidence>
<dbReference type="PANTHER" id="PTHR34264">
    <property type="entry name" value="ATP SYNTHASE SUBUNIT B, CHLOROPLASTIC"/>
    <property type="match status" value="1"/>
</dbReference>
<evidence type="ECO:0000256" key="10">
    <source>
        <dbReference type="ARBA" id="ARBA00025198"/>
    </source>
</evidence>
<dbReference type="Pfam" id="PF00430">
    <property type="entry name" value="ATP-synt_B"/>
    <property type="match status" value="1"/>
</dbReference>
<name>A0A089X914_THAWE</name>
<comment type="subcellular location">
    <subcellularLocation>
        <location evidence="1">Membrane</location>
        <topology evidence="1">Single-pass membrane protein</topology>
    </subcellularLocation>
    <subcellularLocation>
        <location evidence="11">Plastid</location>
        <location evidence="11">Chloroplast thylakoid membrane</location>
        <topology evidence="11">Single-pass membrane protein</topology>
    </subcellularLocation>
</comment>
<comment type="similarity">
    <text evidence="11 12">Belongs to the ATPase B chain family.</text>
</comment>
<evidence type="ECO:0000256" key="5">
    <source>
        <dbReference type="ARBA" id="ARBA00022781"/>
    </source>
</evidence>
<evidence type="ECO:0000256" key="13">
    <source>
        <dbReference type="SAM" id="Coils"/>
    </source>
</evidence>
<dbReference type="InterPro" id="IPR002146">
    <property type="entry name" value="ATP_synth_b/b'su_bac/chlpt"/>
</dbReference>
<keyword evidence="14" id="KW-0150">Chloroplast</keyword>
<protein>
    <recommendedName>
        <fullName evidence="11">ATP synthase subunit b, chloroplastic</fullName>
    </recommendedName>
    <alternativeName>
        <fullName evidence="11">ATP synthase F(0) sector subunit b</fullName>
    </alternativeName>
    <alternativeName>
        <fullName evidence="11">ATPase subunit I</fullName>
    </alternativeName>
</protein>
<keyword evidence="6 11" id="KW-1133">Transmembrane helix</keyword>
<dbReference type="RefSeq" id="YP_009093421.1">
    <property type="nucleotide sequence ID" value="NC_025314.1"/>
</dbReference>
<comment type="miscellaneous">
    <text evidence="11">In plastids the F-type ATPase is also known as CF(1)CF(0).</text>
</comment>
<evidence type="ECO:0000256" key="11">
    <source>
        <dbReference type="HAMAP-Rule" id="MF_01398"/>
    </source>
</evidence>
<evidence type="ECO:0000256" key="9">
    <source>
        <dbReference type="ARBA" id="ARBA00023310"/>
    </source>
</evidence>
<dbReference type="GO" id="GO:0045259">
    <property type="term" value="C:proton-transporting ATP synthase complex"/>
    <property type="evidence" value="ECO:0007669"/>
    <property type="project" value="UniProtKB-KW"/>
</dbReference>
<evidence type="ECO:0000256" key="3">
    <source>
        <dbReference type="ARBA" id="ARBA00022547"/>
    </source>
</evidence>
<keyword evidence="14" id="KW-0934">Plastid</keyword>
<dbReference type="GeneID" id="20834184"/>
<reference evidence="14" key="1">
    <citation type="journal article" date="2014" name="PLoS ONE">
        <title>Conserved gene order and expanded inverted repeats characterize plastid genomes of Thalassiosirales.</title>
        <authorList>
            <person name="Sabir J.S."/>
            <person name="Yu M."/>
            <person name="Ashworth M.P."/>
            <person name="Baeshen N.A."/>
            <person name="Baeshen M.N."/>
            <person name="Bahieldin A."/>
            <person name="Theriot E.C."/>
            <person name="Jansen R.K."/>
        </authorList>
    </citation>
    <scope>NUCLEOTIDE SEQUENCE</scope>
</reference>
<evidence type="ECO:0000256" key="2">
    <source>
        <dbReference type="ARBA" id="ARBA00022448"/>
    </source>
</evidence>
<comment type="function">
    <text evidence="11">Component of the F(0) channel, it forms part of the peripheral stalk, linking F(1) to F(0).</text>
</comment>
<evidence type="ECO:0000256" key="12">
    <source>
        <dbReference type="RuleBase" id="RU003848"/>
    </source>
</evidence>
<evidence type="ECO:0000256" key="7">
    <source>
        <dbReference type="ARBA" id="ARBA00023065"/>
    </source>
</evidence>
<feature type="coiled-coil region" evidence="13">
    <location>
        <begin position="54"/>
        <end position="95"/>
    </location>
</feature>
<evidence type="ECO:0000256" key="6">
    <source>
        <dbReference type="ARBA" id="ARBA00022989"/>
    </source>
</evidence>
<keyword evidence="8 11" id="KW-0472">Membrane</keyword>
<reference evidence="14" key="2">
    <citation type="submission" date="2014-06" db="EMBL/GenBank/DDBJ databases">
        <authorList>
            <person name="Sabir J.S.M."/>
            <person name="Yu M."/>
            <person name="Ashworth M.P."/>
            <person name="Baeshen N.A."/>
            <person name="Baeshen M.N."/>
            <person name="Bahieldin A."/>
            <person name="Theriot E.C."/>
            <person name="Jansen R.K."/>
        </authorList>
    </citation>
    <scope>NUCLEOTIDE SEQUENCE</scope>
</reference>
<evidence type="ECO:0000256" key="1">
    <source>
        <dbReference type="ARBA" id="ARBA00004167"/>
    </source>
</evidence>
<geneLocation type="chloroplast" evidence="14"/>
<dbReference type="GO" id="GO:0009535">
    <property type="term" value="C:chloroplast thylakoid membrane"/>
    <property type="evidence" value="ECO:0007669"/>
    <property type="project" value="UniProtKB-SubCell"/>
</dbReference>
<comment type="function">
    <text evidence="10 11">F(1)F(0) ATP synthase produces ATP from ADP in the presence of a proton or sodium gradient. F-type ATPases consist of two structural domains, F(1) containing the extramembraneous catalytic core and F(0) containing the membrane proton channel, linked together by a central stalk and a peripheral stalk. During catalysis, ATP synthesis in the catalytic domain of F(1) is coupled via a rotary mechanism of the central stalk subunits to proton translocation.</text>
</comment>
<comment type="subunit">
    <text evidence="11">F-type ATPases have 2 components, F(1) - the catalytic core - and F(0) - the membrane proton channel. F(1) has five subunits: alpha(3), beta(3), gamma(1), delta(1), epsilon(1). F(0) has four main subunits: a(1), b(1), b'(1) and c(10-14). The alpha and beta chains form an alternating ring which encloses part of the gamma chain. F(1) is attached to F(0) by a central stalk formed by the gamma and epsilon chains, while a peripheral stalk is formed by the delta, b and b' chains.</text>
</comment>
<proteinExistence type="inferred from homology"/>
<keyword evidence="3 11" id="KW-0138">CF(0)</keyword>